<comment type="subunit">
    <text evidence="2">Tetramer of two alpha and two beta chains.</text>
</comment>
<dbReference type="NCBIfam" id="TIGR00262">
    <property type="entry name" value="trpA"/>
    <property type="match status" value="1"/>
</dbReference>
<keyword evidence="11" id="KW-1185">Reference proteome</keyword>
<name>A0A0P9GYI9_9CHLR</name>
<evidence type="ECO:0000256" key="2">
    <source>
        <dbReference type="ARBA" id="ARBA00011270"/>
    </source>
</evidence>
<proteinExistence type="inferred from homology"/>
<comment type="similarity">
    <text evidence="9">Belongs to the TrpA family.</text>
</comment>
<dbReference type="InterPro" id="IPR002028">
    <property type="entry name" value="Trp_synthase_suA"/>
</dbReference>
<evidence type="ECO:0000256" key="8">
    <source>
        <dbReference type="ARBA" id="ARBA00049047"/>
    </source>
</evidence>
<feature type="non-terminal residue" evidence="10">
    <location>
        <position position="149"/>
    </location>
</feature>
<reference evidence="10 11" key="1">
    <citation type="submission" date="2015-09" db="EMBL/GenBank/DDBJ databases">
        <title>Draft genome sequence of Kouleothrix aurantiaca JCM 19913.</title>
        <authorList>
            <person name="Hemp J."/>
        </authorList>
    </citation>
    <scope>NUCLEOTIDE SEQUENCE [LARGE SCALE GENOMIC DNA]</scope>
    <source>
        <strain evidence="10 11">COM-B</strain>
    </source>
</reference>
<evidence type="ECO:0000313" key="11">
    <source>
        <dbReference type="Proteomes" id="UP000050509"/>
    </source>
</evidence>
<dbReference type="Pfam" id="PF00290">
    <property type="entry name" value="Trp_syntA"/>
    <property type="match status" value="1"/>
</dbReference>
<dbReference type="SUPFAM" id="SSF51366">
    <property type="entry name" value="Ribulose-phoshate binding barrel"/>
    <property type="match status" value="1"/>
</dbReference>
<dbReference type="PATRIC" id="fig|186479.3.peg.7367"/>
<evidence type="ECO:0000256" key="6">
    <source>
        <dbReference type="ARBA" id="ARBA00023141"/>
    </source>
</evidence>
<keyword evidence="5" id="KW-0822">Tryptophan biosynthesis</keyword>
<protein>
    <recommendedName>
        <fullName evidence="3">tryptophan synthase</fullName>
        <ecNumber evidence="3">4.2.1.20</ecNumber>
    </recommendedName>
</protein>
<dbReference type="EC" id="4.2.1.20" evidence="3"/>
<evidence type="ECO:0000256" key="5">
    <source>
        <dbReference type="ARBA" id="ARBA00022822"/>
    </source>
</evidence>
<keyword evidence="7" id="KW-0456">Lyase</keyword>
<dbReference type="PANTHER" id="PTHR43406:SF1">
    <property type="entry name" value="TRYPTOPHAN SYNTHASE ALPHA CHAIN, CHLOROPLASTIC"/>
    <property type="match status" value="1"/>
</dbReference>
<comment type="pathway">
    <text evidence="1">Amino-acid biosynthesis; L-tryptophan biosynthesis; L-tryptophan from chorismate: step 5/5.</text>
</comment>
<dbReference type="Proteomes" id="UP000050509">
    <property type="component" value="Unassembled WGS sequence"/>
</dbReference>
<evidence type="ECO:0000313" key="10">
    <source>
        <dbReference type="EMBL" id="KPV46550.1"/>
    </source>
</evidence>
<evidence type="ECO:0000256" key="3">
    <source>
        <dbReference type="ARBA" id="ARBA00012043"/>
    </source>
</evidence>
<keyword evidence="6" id="KW-0057">Aromatic amino acid biosynthesis</keyword>
<dbReference type="PANTHER" id="PTHR43406">
    <property type="entry name" value="TRYPTOPHAN SYNTHASE, ALPHA CHAIN"/>
    <property type="match status" value="1"/>
</dbReference>
<evidence type="ECO:0000256" key="7">
    <source>
        <dbReference type="ARBA" id="ARBA00023239"/>
    </source>
</evidence>
<dbReference type="AlphaFoldDB" id="A0A0P9GYI9"/>
<keyword evidence="4" id="KW-0028">Amino-acid biosynthesis</keyword>
<evidence type="ECO:0000256" key="4">
    <source>
        <dbReference type="ARBA" id="ARBA00022605"/>
    </source>
</evidence>
<dbReference type="InterPro" id="IPR013785">
    <property type="entry name" value="Aldolase_TIM"/>
</dbReference>
<evidence type="ECO:0000256" key="1">
    <source>
        <dbReference type="ARBA" id="ARBA00004733"/>
    </source>
</evidence>
<comment type="catalytic activity">
    <reaction evidence="8">
        <text>(1S,2R)-1-C-(indol-3-yl)glycerol 3-phosphate + L-serine = D-glyceraldehyde 3-phosphate + L-tryptophan + H2O</text>
        <dbReference type="Rhea" id="RHEA:10532"/>
        <dbReference type="ChEBI" id="CHEBI:15377"/>
        <dbReference type="ChEBI" id="CHEBI:33384"/>
        <dbReference type="ChEBI" id="CHEBI:57912"/>
        <dbReference type="ChEBI" id="CHEBI:58866"/>
        <dbReference type="ChEBI" id="CHEBI:59776"/>
        <dbReference type="EC" id="4.2.1.20"/>
    </reaction>
</comment>
<dbReference type="InterPro" id="IPR011060">
    <property type="entry name" value="RibuloseP-bd_barrel"/>
</dbReference>
<dbReference type="Gene3D" id="3.20.20.70">
    <property type="entry name" value="Aldolase class I"/>
    <property type="match status" value="1"/>
</dbReference>
<evidence type="ECO:0000256" key="9">
    <source>
        <dbReference type="RuleBase" id="RU003662"/>
    </source>
</evidence>
<dbReference type="GO" id="GO:0005829">
    <property type="term" value="C:cytosol"/>
    <property type="evidence" value="ECO:0007669"/>
    <property type="project" value="TreeGrafter"/>
</dbReference>
<organism evidence="10 11">
    <name type="scientific">Kouleothrix aurantiaca</name>
    <dbReference type="NCBI Taxonomy" id="186479"/>
    <lineage>
        <taxon>Bacteria</taxon>
        <taxon>Bacillati</taxon>
        <taxon>Chloroflexota</taxon>
        <taxon>Chloroflexia</taxon>
        <taxon>Chloroflexales</taxon>
        <taxon>Roseiflexineae</taxon>
        <taxon>Roseiflexaceae</taxon>
        <taxon>Kouleothrix</taxon>
    </lineage>
</organism>
<sequence>MSRIAETFARIKAEGRVALMPYLMIGYPERDSALELAPALEAAGGDLFELGVPFSDPLADGATVQRAGERALKNGVNLTFCLDNVREMRRRGVRAPLVLMGYVNPFMRYGLAKFVQDAADAGVDGLIIPDLPLEEAGECHALCQAAGLD</sequence>
<gene>
    <name evidence="10" type="ORF">SE17_43210</name>
</gene>
<dbReference type="CDD" id="cd04724">
    <property type="entry name" value="Tryptophan_synthase_alpha"/>
    <property type="match status" value="1"/>
</dbReference>
<comment type="caution">
    <text evidence="10">The sequence shown here is derived from an EMBL/GenBank/DDBJ whole genome shotgun (WGS) entry which is preliminary data.</text>
</comment>
<dbReference type="UniPathway" id="UPA00035">
    <property type="reaction ID" value="UER00044"/>
</dbReference>
<accession>A0A0P9GYI9</accession>
<dbReference type="EMBL" id="LJCR01003549">
    <property type="protein sequence ID" value="KPV46550.1"/>
    <property type="molecule type" value="Genomic_DNA"/>
</dbReference>
<dbReference type="GO" id="GO:0004834">
    <property type="term" value="F:tryptophan synthase activity"/>
    <property type="evidence" value="ECO:0007669"/>
    <property type="project" value="UniProtKB-EC"/>
</dbReference>